<dbReference type="PANTHER" id="PTHR15141:SF76">
    <property type="entry name" value="TRANSCRIPTION ELONGATION FACTOR B POLYPEPTIDE 3"/>
    <property type="match status" value="1"/>
</dbReference>
<feature type="compositionally biased region" description="Low complexity" evidence="1">
    <location>
        <begin position="316"/>
        <end position="332"/>
    </location>
</feature>
<dbReference type="InterPro" id="IPR051870">
    <property type="entry name" value="Elongin-A_domain"/>
</dbReference>
<keyword evidence="3" id="KW-1185">Reference proteome</keyword>
<evidence type="ECO:0000313" key="2">
    <source>
        <dbReference type="EMBL" id="KAH6611008.1"/>
    </source>
</evidence>
<dbReference type="AlphaFoldDB" id="A0A9P8QYB6"/>
<evidence type="ECO:0000313" key="3">
    <source>
        <dbReference type="Proteomes" id="UP000827724"/>
    </source>
</evidence>
<feature type="region of interest" description="Disordered" evidence="1">
    <location>
        <begin position="245"/>
        <end position="407"/>
    </location>
</feature>
<dbReference type="EMBL" id="JAIWOZ010000001">
    <property type="protein sequence ID" value="KAH6611008.1"/>
    <property type="molecule type" value="Genomic_DNA"/>
</dbReference>
<name>A0A9P8QYB6_9HYPO</name>
<organism evidence="2 3">
    <name type="scientific">Trichoderma cornu-damae</name>
    <dbReference type="NCBI Taxonomy" id="654480"/>
    <lineage>
        <taxon>Eukaryota</taxon>
        <taxon>Fungi</taxon>
        <taxon>Dikarya</taxon>
        <taxon>Ascomycota</taxon>
        <taxon>Pezizomycotina</taxon>
        <taxon>Sordariomycetes</taxon>
        <taxon>Hypocreomycetidae</taxon>
        <taxon>Hypocreales</taxon>
        <taxon>Hypocreaceae</taxon>
        <taxon>Trichoderma</taxon>
    </lineage>
</organism>
<sequence length="407" mass="44648">MSLKSLKELAIMACLKNLRDIDNIGFLSYEIAREILVKIDNPVQLRQIELNSPHIEGQTGEIWLKLIERDFPLESKTKAYQPRDPKKWYKVWEKYKAEHDKALQESEDKLKFALAGLRQDKEKNTSKIISGKALPSSAKFAIRRYTGPREGSSNALTFGGGSRTKTANGASVMRKVRREVKEIANIHGSLSRTIRAPSGNPVVMKAPDAMINDRKRAAQPAYRPAPKESVKASALEAALEEFERRATFLSDSEEDGDDEDDEDALPKEAIAKSKQPASAAPKPVAKAASKAPTTSLQRKFRGFKPSTKTPAPPATAPHATAPHATAPPTTAPQKGSASQRAESPQARSLPILPQTRTSPPLDEGSSPRSVEELLAAADAQRQATTSPAPPRKRKAVDIFMRPKRRAM</sequence>
<dbReference type="Proteomes" id="UP000827724">
    <property type="component" value="Unassembled WGS sequence"/>
</dbReference>
<dbReference type="InterPro" id="IPR010684">
    <property type="entry name" value="RNA_pol_II_trans_fac_SIII_A"/>
</dbReference>
<dbReference type="GO" id="GO:0070449">
    <property type="term" value="C:elongin complex"/>
    <property type="evidence" value="ECO:0007669"/>
    <property type="project" value="InterPro"/>
</dbReference>
<comment type="caution">
    <text evidence="2">The sequence shown here is derived from an EMBL/GenBank/DDBJ whole genome shotgun (WGS) entry which is preliminary data.</text>
</comment>
<feature type="compositionally biased region" description="Low complexity" evidence="1">
    <location>
        <begin position="272"/>
        <end position="292"/>
    </location>
</feature>
<accession>A0A9P8QYB6</accession>
<evidence type="ECO:0000256" key="1">
    <source>
        <dbReference type="SAM" id="MobiDB-lite"/>
    </source>
</evidence>
<dbReference type="PANTHER" id="PTHR15141">
    <property type="entry name" value="TRANSCRIPTION ELONGATION FACTOR B POLYPEPTIDE 3"/>
    <property type="match status" value="1"/>
</dbReference>
<protein>
    <submittedName>
        <fullName evidence="2">Rna polymerase ii transcription factor siii</fullName>
    </submittedName>
</protein>
<reference evidence="2" key="1">
    <citation type="submission" date="2021-08" db="EMBL/GenBank/DDBJ databases">
        <title>Chromosome-Level Trichoderma cornu-damae using Hi-C Data.</title>
        <authorList>
            <person name="Kim C.S."/>
        </authorList>
    </citation>
    <scope>NUCLEOTIDE SEQUENCE</scope>
    <source>
        <strain evidence="2">KA19-0412C</strain>
    </source>
</reference>
<feature type="region of interest" description="Disordered" evidence="1">
    <location>
        <begin position="151"/>
        <end position="171"/>
    </location>
</feature>
<dbReference type="Pfam" id="PF06881">
    <property type="entry name" value="Elongin_A"/>
    <property type="match status" value="1"/>
</dbReference>
<dbReference type="Gene3D" id="6.10.250.3180">
    <property type="match status" value="1"/>
</dbReference>
<proteinExistence type="predicted"/>
<dbReference type="OrthoDB" id="21513at2759"/>
<gene>
    <name evidence="2" type="ORF">Trco_001028</name>
</gene>
<dbReference type="GO" id="GO:0006368">
    <property type="term" value="P:transcription elongation by RNA polymerase II"/>
    <property type="evidence" value="ECO:0007669"/>
    <property type="project" value="InterPro"/>
</dbReference>
<feature type="compositionally biased region" description="Acidic residues" evidence="1">
    <location>
        <begin position="251"/>
        <end position="263"/>
    </location>
</feature>
<feature type="compositionally biased region" description="Polar residues" evidence="1">
    <location>
        <begin position="333"/>
        <end position="346"/>
    </location>
</feature>